<accession>A0A8J1Y2U9</accession>
<organism evidence="2 3">
    <name type="scientific">Owenia fusiformis</name>
    <name type="common">Polychaete worm</name>
    <dbReference type="NCBI Taxonomy" id="6347"/>
    <lineage>
        <taxon>Eukaryota</taxon>
        <taxon>Metazoa</taxon>
        <taxon>Spiralia</taxon>
        <taxon>Lophotrochozoa</taxon>
        <taxon>Annelida</taxon>
        <taxon>Polychaeta</taxon>
        <taxon>Sedentaria</taxon>
        <taxon>Canalipalpata</taxon>
        <taxon>Sabellida</taxon>
        <taxon>Oweniida</taxon>
        <taxon>Oweniidae</taxon>
        <taxon>Owenia</taxon>
    </lineage>
</organism>
<dbReference type="Proteomes" id="UP000749559">
    <property type="component" value="Unassembled WGS sequence"/>
</dbReference>
<protein>
    <submittedName>
        <fullName evidence="2">Uncharacterized protein</fullName>
    </submittedName>
</protein>
<dbReference type="AlphaFoldDB" id="A0A8J1Y2U9"/>
<name>A0A8J1Y2U9_OWEFU</name>
<gene>
    <name evidence="2" type="ORF">OFUS_LOCUS26666</name>
</gene>
<dbReference type="EMBL" id="CAIIXF020000223">
    <property type="protein sequence ID" value="CAH1803037.1"/>
    <property type="molecule type" value="Genomic_DNA"/>
</dbReference>
<proteinExistence type="predicted"/>
<comment type="caution">
    <text evidence="2">The sequence shown here is derived from an EMBL/GenBank/DDBJ whole genome shotgun (WGS) entry which is preliminary data.</text>
</comment>
<evidence type="ECO:0000256" key="1">
    <source>
        <dbReference type="ARBA" id="ARBA00022729"/>
    </source>
</evidence>
<sequence>FDESTKDFTYLISGKSLSKRAVDVDGTVDYYGSNFNVNPRVYRCYYKDCIPPVDPSTVPPPSTRPDDFQYWSDSAYWEESNSRRRRAAPSDGDDVIIRADTWVVADVELPYMNKLTI</sequence>
<keyword evidence="1" id="KW-0732">Signal</keyword>
<dbReference type="InterPro" id="IPR052387">
    <property type="entry name" value="Fibrocystin"/>
</dbReference>
<feature type="non-terminal residue" evidence="2">
    <location>
        <position position="1"/>
    </location>
</feature>
<keyword evidence="3" id="KW-1185">Reference proteome</keyword>
<feature type="non-terminal residue" evidence="2">
    <location>
        <position position="117"/>
    </location>
</feature>
<evidence type="ECO:0000313" key="2">
    <source>
        <dbReference type="EMBL" id="CAH1803037.1"/>
    </source>
</evidence>
<dbReference type="PANTHER" id="PTHR46769:SF2">
    <property type="entry name" value="FIBROCYSTIN-L ISOFORM 2 PRECURSOR-RELATED"/>
    <property type="match status" value="1"/>
</dbReference>
<reference evidence="2" key="1">
    <citation type="submission" date="2022-03" db="EMBL/GenBank/DDBJ databases">
        <authorList>
            <person name="Martin C."/>
        </authorList>
    </citation>
    <scope>NUCLEOTIDE SEQUENCE</scope>
</reference>
<evidence type="ECO:0000313" key="3">
    <source>
        <dbReference type="Proteomes" id="UP000749559"/>
    </source>
</evidence>
<dbReference type="PANTHER" id="PTHR46769">
    <property type="entry name" value="POLYCYSTIC KIDNEY AND HEPATIC DISEASE 1 (AUTOSOMAL RECESSIVE)-LIKE 1"/>
    <property type="match status" value="1"/>
</dbReference>